<name>A0ABW8IIF9_9GAMM</name>
<evidence type="ECO:0000313" key="3">
    <source>
        <dbReference type="Proteomes" id="UP001620409"/>
    </source>
</evidence>
<accession>A0ABW8IIF9</accession>
<organism evidence="2 3">
    <name type="scientific">Dyella humi</name>
    <dbReference type="NCBI Taxonomy" id="1770547"/>
    <lineage>
        <taxon>Bacteria</taxon>
        <taxon>Pseudomonadati</taxon>
        <taxon>Pseudomonadota</taxon>
        <taxon>Gammaproteobacteria</taxon>
        <taxon>Lysobacterales</taxon>
        <taxon>Rhodanobacteraceae</taxon>
        <taxon>Dyella</taxon>
    </lineage>
</organism>
<proteinExistence type="predicted"/>
<evidence type="ECO:0000256" key="1">
    <source>
        <dbReference type="SAM" id="SignalP"/>
    </source>
</evidence>
<dbReference type="EMBL" id="JADIKI010000022">
    <property type="protein sequence ID" value="MFK2854977.1"/>
    <property type="molecule type" value="Genomic_DNA"/>
</dbReference>
<keyword evidence="3" id="KW-1185">Reference proteome</keyword>
<feature type="signal peptide" evidence="1">
    <location>
        <begin position="1"/>
        <end position="25"/>
    </location>
</feature>
<reference evidence="2 3" key="1">
    <citation type="submission" date="2020-10" db="EMBL/GenBank/DDBJ databases">
        <title>Phylogeny of dyella-like bacteria.</title>
        <authorList>
            <person name="Fu J."/>
        </authorList>
    </citation>
    <scope>NUCLEOTIDE SEQUENCE [LARGE SCALE GENOMIC DNA]</scope>
    <source>
        <strain evidence="2 3">DHG40</strain>
    </source>
</reference>
<feature type="chain" id="PRO_5047385354" evidence="1">
    <location>
        <begin position="26"/>
        <end position="447"/>
    </location>
</feature>
<dbReference type="RefSeq" id="WP_380010472.1">
    <property type="nucleotide sequence ID" value="NZ_JADIKI010000022.1"/>
</dbReference>
<dbReference type="Proteomes" id="UP001620409">
    <property type="component" value="Unassembled WGS sequence"/>
</dbReference>
<gene>
    <name evidence="2" type="ORF">ISP18_10285</name>
</gene>
<protein>
    <submittedName>
        <fullName evidence="2">Uncharacterized protein</fullName>
    </submittedName>
</protein>
<evidence type="ECO:0000313" key="2">
    <source>
        <dbReference type="EMBL" id="MFK2854977.1"/>
    </source>
</evidence>
<keyword evidence="1" id="KW-0732">Signal</keyword>
<sequence length="447" mass="49238">MTMRRATAILESALWLALAPSAASAQSSATWQAQQAAAEEKADKIFAEAKQHKGLLAQYMVLRQAYARDNSPAFRMIFGQYVAWYESFIGDYPAAMDSFSIKQLPQPDDRPSPLAEGDYAARPALDAIPDLAKDRQIVLLNEAHNIALTRSLTVPLLSRLYAQGFRYFAAETLVENDTGLQARGYPTDDSGFYTEEPIYGEMVRTALKLGFKIVAYEATSDTASADAREAEQARHLYERVFAKDPHARLVVNAGFDHIIKAGSFLGGQSMAEHLAKLTGATMLSVDQISMYPHPDSKGDHPYYTAAMNQIKPEAPIVFVDAKGKPWSLRSGYDVTVFFPPEKLERKRPTWLSLGGLRHARLVDGEDCRAHYPCLVEARYSNEGPDAVPADRVLLDVVPLAVSISGVAAYSNMQGVPSGDLYLRPGSYQLSFIVDGDKVLHRETITVP</sequence>
<comment type="caution">
    <text evidence="2">The sequence shown here is derived from an EMBL/GenBank/DDBJ whole genome shotgun (WGS) entry which is preliminary data.</text>
</comment>